<feature type="binding site" description="axial binding residue" evidence="11">
    <location>
        <position position="478"/>
    </location>
    <ligand>
        <name>heme</name>
        <dbReference type="ChEBI" id="CHEBI:30413"/>
    </ligand>
    <ligandPart>
        <name>Fe</name>
        <dbReference type="ChEBI" id="CHEBI:18248"/>
    </ligandPart>
</feature>
<dbReference type="PROSITE" id="PS00086">
    <property type="entry name" value="CYTOCHROME_P450"/>
    <property type="match status" value="1"/>
</dbReference>
<keyword evidence="5 11" id="KW-0479">Metal-binding</keyword>
<dbReference type="PANTHER" id="PTHR24282:SF146">
    <property type="entry name" value="CYTOCHROME P450"/>
    <property type="match status" value="1"/>
</dbReference>
<evidence type="ECO:0000256" key="3">
    <source>
        <dbReference type="ARBA" id="ARBA00022617"/>
    </source>
</evidence>
<dbReference type="GO" id="GO:0005506">
    <property type="term" value="F:iron ion binding"/>
    <property type="evidence" value="ECO:0007669"/>
    <property type="project" value="InterPro"/>
</dbReference>
<evidence type="ECO:0000256" key="10">
    <source>
        <dbReference type="ARBA" id="ARBA00023136"/>
    </source>
</evidence>
<evidence type="ECO:0000256" key="9">
    <source>
        <dbReference type="ARBA" id="ARBA00023033"/>
    </source>
</evidence>
<dbReference type="PRINTS" id="PR00385">
    <property type="entry name" value="P450"/>
</dbReference>
<feature type="transmembrane region" description="Helical" evidence="13">
    <location>
        <begin position="17"/>
        <end position="39"/>
    </location>
</feature>
<sequence length="530" mass="59463">MGGGAAALLREASPGSLLAGAAAVLLLWWAAAVLEWACLAPRRMERALRAQGLRGTRYRFLWGDLKEERRLTAAALARPVPMDRPHDVLPRVSPLLHRAVEEHGKLSFTWFGTTPRITIIDPELAREVTSNKDGHFVKTKLATRMIKLLIGGVAILDGEKWVKHRRIMNPAFHAEKLKGMLPAFSAACSDLICRWENLLADSAGTIELDVWSEFQNLSGDVISRAVFGVSYQEGRRIFLLQAEQLVRVTQAFGTSHIPGFSLLPTKSNRRMKDINRETKTILRGIIEKRHEAMKNGEPAKDDLLGMLMESNMNYSNSDGKSRRGITVEEVIEECKLFYFAGTETTAVLLTYTMVVLSMHPEWLDRARDEVLQVFGQNKPDFSGASRLKVVTMVLYEVLRLYPPALFVNRRTHKQTELGGVTYPPDVMFVVPIMFIHRDPALWGHDAGEFNPGRFADGVSKACSDPGAFIPFSWGPRICIGQNFALLEAKLAISMILQRFAFELSPEYVHAPFSILTLHPQHSVLVRVRRL</sequence>
<keyword evidence="7 12" id="KW-0560">Oxidoreductase</keyword>
<dbReference type="GO" id="GO:0020037">
    <property type="term" value="F:heme binding"/>
    <property type="evidence" value="ECO:0007669"/>
    <property type="project" value="InterPro"/>
</dbReference>
<accession>A0A2S3HTR1</accession>
<reference evidence="14" key="1">
    <citation type="submission" date="2018-04" db="EMBL/GenBank/DDBJ databases">
        <title>WGS assembly of Panicum hallii.</title>
        <authorList>
            <person name="Lovell J."/>
            <person name="Jenkins J."/>
            <person name="Lowry D."/>
            <person name="Mamidi S."/>
            <person name="Sreedasyam A."/>
            <person name="Weng X."/>
            <person name="Barry K."/>
            <person name="Bonette J."/>
            <person name="Campitelli B."/>
            <person name="Daum C."/>
            <person name="Gordon S."/>
            <person name="Gould B."/>
            <person name="Lipzen A."/>
            <person name="Macqueen A."/>
            <person name="Palacio-Mejia J."/>
            <person name="Plott C."/>
            <person name="Shakirov E."/>
            <person name="Shu S."/>
            <person name="Yoshinaga Y."/>
            <person name="Zane M."/>
            <person name="Rokhsar D."/>
            <person name="Grimwood J."/>
            <person name="Schmutz J."/>
            <person name="Juenger T."/>
        </authorList>
    </citation>
    <scope>NUCLEOTIDE SEQUENCE [LARGE SCALE GENOMIC DNA]</scope>
    <source>
        <strain evidence="14">FIL2</strain>
    </source>
</reference>
<evidence type="ECO:0000313" key="14">
    <source>
        <dbReference type="EMBL" id="PAN29595.1"/>
    </source>
</evidence>
<keyword evidence="8 11" id="KW-0408">Iron</keyword>
<keyword evidence="10 13" id="KW-0472">Membrane</keyword>
<dbReference type="InterPro" id="IPR050665">
    <property type="entry name" value="Cytochrome_P450_Monooxygen"/>
</dbReference>
<keyword evidence="9 12" id="KW-0503">Monooxygenase</keyword>
<evidence type="ECO:0000256" key="4">
    <source>
        <dbReference type="ARBA" id="ARBA00022692"/>
    </source>
</evidence>
<dbReference type="InterPro" id="IPR002401">
    <property type="entry name" value="Cyt_P450_E_grp-I"/>
</dbReference>
<comment type="cofactor">
    <cofactor evidence="11">
        <name>heme</name>
        <dbReference type="ChEBI" id="CHEBI:30413"/>
    </cofactor>
</comment>
<dbReference type="Gramene" id="PAN29595">
    <property type="protein sequence ID" value="PAN29595"/>
    <property type="gene ID" value="PAHAL_5G236700"/>
</dbReference>
<dbReference type="InterPro" id="IPR017972">
    <property type="entry name" value="Cyt_P450_CS"/>
</dbReference>
<evidence type="ECO:0000256" key="2">
    <source>
        <dbReference type="ARBA" id="ARBA00010617"/>
    </source>
</evidence>
<evidence type="ECO:0008006" key="15">
    <source>
        <dbReference type="Google" id="ProtNLM"/>
    </source>
</evidence>
<keyword evidence="3 11" id="KW-0349">Heme</keyword>
<dbReference type="GO" id="GO:0016020">
    <property type="term" value="C:membrane"/>
    <property type="evidence" value="ECO:0007669"/>
    <property type="project" value="UniProtKB-SubCell"/>
</dbReference>
<dbReference type="GO" id="GO:0004497">
    <property type="term" value="F:monooxygenase activity"/>
    <property type="evidence" value="ECO:0007669"/>
    <property type="project" value="UniProtKB-KW"/>
</dbReference>
<comment type="similarity">
    <text evidence="2 12">Belongs to the cytochrome P450 family.</text>
</comment>
<evidence type="ECO:0000256" key="13">
    <source>
        <dbReference type="SAM" id="Phobius"/>
    </source>
</evidence>
<dbReference type="PANTHER" id="PTHR24282">
    <property type="entry name" value="CYTOCHROME P450 FAMILY MEMBER"/>
    <property type="match status" value="1"/>
</dbReference>
<dbReference type="AlphaFoldDB" id="A0A2S3HTR1"/>
<dbReference type="Gene3D" id="1.10.630.10">
    <property type="entry name" value="Cytochrome P450"/>
    <property type="match status" value="1"/>
</dbReference>
<proteinExistence type="inferred from homology"/>
<dbReference type="GO" id="GO:0016705">
    <property type="term" value="F:oxidoreductase activity, acting on paired donors, with incorporation or reduction of molecular oxygen"/>
    <property type="evidence" value="ECO:0007669"/>
    <property type="project" value="InterPro"/>
</dbReference>
<dbReference type="InterPro" id="IPR001128">
    <property type="entry name" value="Cyt_P450"/>
</dbReference>
<dbReference type="EMBL" id="CM008050">
    <property type="protein sequence ID" value="PAN29595.1"/>
    <property type="molecule type" value="Genomic_DNA"/>
</dbReference>
<evidence type="ECO:0000256" key="8">
    <source>
        <dbReference type="ARBA" id="ARBA00023004"/>
    </source>
</evidence>
<dbReference type="Pfam" id="PF00067">
    <property type="entry name" value="p450"/>
    <property type="match status" value="1"/>
</dbReference>
<name>A0A2S3HTR1_9POAL</name>
<evidence type="ECO:0000256" key="5">
    <source>
        <dbReference type="ARBA" id="ARBA00022723"/>
    </source>
</evidence>
<protein>
    <recommendedName>
        <fullName evidence="15">Cytochrome P450</fullName>
    </recommendedName>
</protein>
<evidence type="ECO:0000256" key="1">
    <source>
        <dbReference type="ARBA" id="ARBA00004370"/>
    </source>
</evidence>
<dbReference type="GO" id="GO:0006629">
    <property type="term" value="P:lipid metabolic process"/>
    <property type="evidence" value="ECO:0007669"/>
    <property type="project" value="UniProtKB-ARBA"/>
</dbReference>
<dbReference type="PRINTS" id="PR00463">
    <property type="entry name" value="EP450I"/>
</dbReference>
<dbReference type="Proteomes" id="UP000243499">
    <property type="component" value="Chromosome 5"/>
</dbReference>
<dbReference type="InterPro" id="IPR036396">
    <property type="entry name" value="Cyt_P450_sf"/>
</dbReference>
<keyword evidence="6 13" id="KW-1133">Transmembrane helix</keyword>
<comment type="subcellular location">
    <subcellularLocation>
        <location evidence="1">Membrane</location>
    </subcellularLocation>
</comment>
<evidence type="ECO:0000256" key="12">
    <source>
        <dbReference type="RuleBase" id="RU000461"/>
    </source>
</evidence>
<organism evidence="14">
    <name type="scientific">Panicum hallii</name>
    <dbReference type="NCBI Taxonomy" id="206008"/>
    <lineage>
        <taxon>Eukaryota</taxon>
        <taxon>Viridiplantae</taxon>
        <taxon>Streptophyta</taxon>
        <taxon>Embryophyta</taxon>
        <taxon>Tracheophyta</taxon>
        <taxon>Spermatophyta</taxon>
        <taxon>Magnoliopsida</taxon>
        <taxon>Liliopsida</taxon>
        <taxon>Poales</taxon>
        <taxon>Poaceae</taxon>
        <taxon>PACMAD clade</taxon>
        <taxon>Panicoideae</taxon>
        <taxon>Panicodae</taxon>
        <taxon>Paniceae</taxon>
        <taxon>Panicinae</taxon>
        <taxon>Panicum</taxon>
        <taxon>Panicum sect. Panicum</taxon>
    </lineage>
</organism>
<evidence type="ECO:0000256" key="7">
    <source>
        <dbReference type="ARBA" id="ARBA00023002"/>
    </source>
</evidence>
<keyword evidence="4 13" id="KW-0812">Transmembrane</keyword>
<evidence type="ECO:0000256" key="6">
    <source>
        <dbReference type="ARBA" id="ARBA00022989"/>
    </source>
</evidence>
<evidence type="ECO:0000256" key="11">
    <source>
        <dbReference type="PIRSR" id="PIRSR602401-1"/>
    </source>
</evidence>
<gene>
    <name evidence="14" type="ORF">PAHAL_5G236700</name>
</gene>
<dbReference type="SUPFAM" id="SSF48264">
    <property type="entry name" value="Cytochrome P450"/>
    <property type="match status" value="1"/>
</dbReference>